<feature type="transmembrane region" description="Helical" evidence="7">
    <location>
        <begin position="164"/>
        <end position="187"/>
    </location>
</feature>
<keyword evidence="7" id="KW-0679">Respiratory chain</keyword>
<dbReference type="GO" id="GO:0031966">
    <property type="term" value="C:mitochondrial membrane"/>
    <property type="evidence" value="ECO:0007669"/>
    <property type="project" value="UniProtKB-SubCell"/>
</dbReference>
<feature type="transmembrane region" description="Helical" evidence="7">
    <location>
        <begin position="241"/>
        <end position="264"/>
    </location>
</feature>
<dbReference type="InterPro" id="IPR003918">
    <property type="entry name" value="NADH_UbQ_OxRdtase"/>
</dbReference>
<keyword evidence="6 7" id="KW-0472">Membrane</keyword>
<comment type="catalytic activity">
    <reaction evidence="7">
        <text>a ubiquinone + NADH + 5 H(+)(in) = a ubiquinol + NAD(+) + 4 H(+)(out)</text>
        <dbReference type="Rhea" id="RHEA:29091"/>
        <dbReference type="Rhea" id="RHEA-COMP:9565"/>
        <dbReference type="Rhea" id="RHEA-COMP:9566"/>
        <dbReference type="ChEBI" id="CHEBI:15378"/>
        <dbReference type="ChEBI" id="CHEBI:16389"/>
        <dbReference type="ChEBI" id="CHEBI:17976"/>
        <dbReference type="ChEBI" id="CHEBI:57540"/>
        <dbReference type="ChEBI" id="CHEBI:57945"/>
        <dbReference type="EC" id="7.1.1.2"/>
    </reaction>
</comment>
<feature type="chain" id="PRO_5032824248" description="NADH-ubiquinone oxidoreductase chain 4" evidence="8">
    <location>
        <begin position="22"/>
        <end position="484"/>
    </location>
</feature>
<evidence type="ECO:0000256" key="8">
    <source>
        <dbReference type="SAM" id="SignalP"/>
    </source>
</evidence>
<evidence type="ECO:0000256" key="2">
    <source>
        <dbReference type="ARBA" id="ARBA00004141"/>
    </source>
</evidence>
<keyword evidence="8" id="KW-0732">Signal</keyword>
<keyword evidence="7" id="KW-0813">Transport</keyword>
<dbReference type="GO" id="GO:0042773">
    <property type="term" value="P:ATP synthesis coupled electron transport"/>
    <property type="evidence" value="ECO:0007669"/>
    <property type="project" value="InterPro"/>
</dbReference>
<evidence type="ECO:0000313" key="10">
    <source>
        <dbReference type="EMBL" id="QRH18080.1"/>
    </source>
</evidence>
<dbReference type="NCBIfam" id="TIGR01972">
    <property type="entry name" value="NDH_I_M"/>
    <property type="match status" value="1"/>
</dbReference>
<feature type="transmembrane region" description="Helical" evidence="7">
    <location>
        <begin position="327"/>
        <end position="350"/>
    </location>
</feature>
<evidence type="ECO:0000256" key="6">
    <source>
        <dbReference type="ARBA" id="ARBA00023136"/>
    </source>
</evidence>
<dbReference type="GO" id="GO:0048039">
    <property type="term" value="F:ubiquinone binding"/>
    <property type="evidence" value="ECO:0007669"/>
    <property type="project" value="TreeGrafter"/>
</dbReference>
<evidence type="ECO:0000256" key="1">
    <source>
        <dbReference type="ARBA" id="ARBA00003257"/>
    </source>
</evidence>
<comment type="function">
    <text evidence="7">Core subunit of the mitochondrial membrane respiratory chain NADH dehydrogenase (Complex I) which catalyzes electron transfer from NADH through the respiratory chain, using ubiquinone as an electron acceptor. Essential for the catalytic activity and assembly of complex I.</text>
</comment>
<feature type="transmembrane region" description="Helical" evidence="7">
    <location>
        <begin position="80"/>
        <end position="100"/>
    </location>
</feature>
<feature type="transmembrane region" description="Helical" evidence="7">
    <location>
        <begin position="107"/>
        <end position="126"/>
    </location>
</feature>
<dbReference type="PANTHER" id="PTHR43507:SF1">
    <property type="entry name" value="NADH-UBIQUINONE OXIDOREDUCTASE CHAIN 4"/>
    <property type="match status" value="1"/>
</dbReference>
<dbReference type="PANTHER" id="PTHR43507">
    <property type="entry name" value="NADH-UBIQUINONE OXIDOREDUCTASE CHAIN 4"/>
    <property type="match status" value="1"/>
</dbReference>
<evidence type="ECO:0000256" key="3">
    <source>
        <dbReference type="ARBA" id="ARBA00009025"/>
    </source>
</evidence>
<geneLocation type="mitochondrion" evidence="10"/>
<keyword evidence="5 7" id="KW-1133">Transmembrane helix</keyword>
<name>A0A890JHZ0_9AGAM</name>
<feature type="transmembrane region" description="Helical" evidence="7">
    <location>
        <begin position="207"/>
        <end position="229"/>
    </location>
</feature>
<comment type="function">
    <text evidence="1">Core subunit of the mitochondrial membrane respiratory chain NADH dehydrogenase (Complex I) that is believed to belong to the minimal assembly required for catalysis. Complex I functions in the transfer of electrons from NADH to the respiratory chain. The immediate electron acceptor for the enzyme is believed to be ubiquinone.</text>
</comment>
<keyword evidence="7" id="KW-0520">NAD</keyword>
<feature type="transmembrane region" description="Helical" evidence="7">
    <location>
        <begin position="448"/>
        <end position="468"/>
    </location>
</feature>
<dbReference type="GO" id="GO:0003954">
    <property type="term" value="F:NADH dehydrogenase activity"/>
    <property type="evidence" value="ECO:0007669"/>
    <property type="project" value="TreeGrafter"/>
</dbReference>
<comment type="subcellular location">
    <subcellularLocation>
        <location evidence="2">Membrane</location>
        <topology evidence="2">Multi-pass membrane protein</topology>
    </subcellularLocation>
    <subcellularLocation>
        <location evidence="7">Mitochondrion membrane</location>
        <topology evidence="7">Multi-pass membrane protein</topology>
    </subcellularLocation>
</comment>
<dbReference type="InterPro" id="IPR001750">
    <property type="entry name" value="ND/Mrp_TM"/>
</dbReference>
<gene>
    <name evidence="10" type="primary">nad4</name>
</gene>
<dbReference type="AlphaFoldDB" id="A0A890JHZ0"/>
<evidence type="ECO:0000256" key="7">
    <source>
        <dbReference type="RuleBase" id="RU003297"/>
    </source>
</evidence>
<dbReference type="PRINTS" id="PR01437">
    <property type="entry name" value="NUOXDRDTASE4"/>
</dbReference>
<keyword evidence="7" id="KW-0830">Ubiquinone</keyword>
<keyword evidence="4 7" id="KW-0812">Transmembrane</keyword>
<protein>
    <recommendedName>
        <fullName evidence="7">NADH-ubiquinone oxidoreductase chain 4</fullName>
        <ecNumber evidence="7">7.1.1.2</ecNumber>
    </recommendedName>
</protein>
<accession>A0A890JHZ0</accession>
<comment type="similarity">
    <text evidence="3 7">Belongs to the complex I subunit 4 family.</text>
</comment>
<feature type="transmembrane region" description="Helical" evidence="7">
    <location>
        <begin position="362"/>
        <end position="386"/>
    </location>
</feature>
<feature type="transmembrane region" description="Helical" evidence="7">
    <location>
        <begin position="132"/>
        <end position="152"/>
    </location>
</feature>
<dbReference type="GO" id="GO:0015990">
    <property type="term" value="P:electron transport coupled proton transport"/>
    <property type="evidence" value="ECO:0007669"/>
    <property type="project" value="TreeGrafter"/>
</dbReference>
<dbReference type="EC" id="7.1.1.2" evidence="7"/>
<dbReference type="GO" id="GO:0008137">
    <property type="term" value="F:NADH dehydrogenase (ubiquinone) activity"/>
    <property type="evidence" value="ECO:0007669"/>
    <property type="project" value="UniProtKB-UniRule"/>
</dbReference>
<dbReference type="Pfam" id="PF00361">
    <property type="entry name" value="Proton_antipo_M"/>
    <property type="match status" value="1"/>
</dbReference>
<dbReference type="InterPro" id="IPR010227">
    <property type="entry name" value="NADH_Q_OxRdtase_chainM/4"/>
</dbReference>
<feature type="transmembrane region" description="Helical" evidence="7">
    <location>
        <begin position="300"/>
        <end position="321"/>
    </location>
</feature>
<evidence type="ECO:0000256" key="4">
    <source>
        <dbReference type="ARBA" id="ARBA00022692"/>
    </source>
</evidence>
<feature type="transmembrane region" description="Helical" evidence="7">
    <location>
        <begin position="270"/>
        <end position="288"/>
    </location>
</feature>
<feature type="domain" description="NADH:quinone oxidoreductase/Mrp antiporter transmembrane" evidence="9">
    <location>
        <begin position="128"/>
        <end position="414"/>
    </location>
</feature>
<organism evidence="10">
    <name type="scientific">Clavulina sp</name>
    <dbReference type="NCBI Taxonomy" id="1745192"/>
    <lineage>
        <taxon>Eukaryota</taxon>
        <taxon>Fungi</taxon>
        <taxon>Dikarya</taxon>
        <taxon>Basidiomycota</taxon>
        <taxon>Agaricomycotina</taxon>
        <taxon>Agaricomycetes</taxon>
        <taxon>Cantharellales</taxon>
        <taxon>Hydnaceae</taxon>
        <taxon>Clavulina</taxon>
    </lineage>
</organism>
<sequence length="484" mass="54248">MISLLLSIPLLGSLLLLPVSSENKQTMRGIALFTSLINLAISILLWIQFDGNTVQYQFVTNIAEELGATSLTFNVGVDSLSIYFVLLTTFITPICILSNWEDINVNFKYYLISFLVLETLQIGLFVSLHLQIFYVFFESVLIPLFLIIGIWGSGLARIRASFMLFLYTLFGSLWMLLAILVIAYNYGSTDLQFIQWAGEISLESQKWLWLAFFISFAFKTPMFPVHIWLNWAHTSAPLGGSIILAAVILKLATYGFLRILLPIFPDATQFYSPLVQTLAIITLVYASLPTLRQTDLKGIVALSSVCHLAVVILGLFSNSLVGIEGSILLSIAHGFVSPALFLCVGGILYHRFHTRTINYFRGMALVMPLFTIMFFLFTLFNMGVPLSLNFLGEFLSLSGIFQKNPIIGILGATGIFFSACYSIWMYNRILYGAYSKYLPVTSDISRREFMILFTLLIPTLALGIYPNIILNTLHLSVTALLYQL</sequence>
<dbReference type="EMBL" id="MT649302">
    <property type="protein sequence ID" value="QRH18080.1"/>
    <property type="molecule type" value="Genomic_DNA"/>
</dbReference>
<reference evidence="10" key="1">
    <citation type="journal article" date="2020" name="Mitochondrial DNA Part B Resour">
        <title>Characterization and phylogenetic analysis of the complete mitochondrial genome of Clavulina sp. (Cantharellales: Clavulinaceae).</title>
        <authorList>
            <person name="Tan M."/>
            <person name="Zhao G."/>
        </authorList>
    </citation>
    <scope>NUCLEOTIDE SEQUENCE</scope>
</reference>
<keyword evidence="7" id="KW-0249">Electron transport</keyword>
<evidence type="ECO:0000259" key="9">
    <source>
        <dbReference type="Pfam" id="PF00361"/>
    </source>
</evidence>
<feature type="transmembrane region" description="Helical" evidence="7">
    <location>
        <begin position="406"/>
        <end position="427"/>
    </location>
</feature>
<feature type="signal peptide" evidence="8">
    <location>
        <begin position="1"/>
        <end position="21"/>
    </location>
</feature>
<keyword evidence="7 10" id="KW-0496">Mitochondrion</keyword>
<proteinExistence type="inferred from homology"/>
<evidence type="ECO:0000256" key="5">
    <source>
        <dbReference type="ARBA" id="ARBA00022989"/>
    </source>
</evidence>